<comment type="caution">
    <text evidence="2">The sequence shown here is derived from an EMBL/GenBank/DDBJ whole genome shotgun (WGS) entry which is preliminary data.</text>
</comment>
<protein>
    <submittedName>
        <fullName evidence="2">Transposase</fullName>
    </submittedName>
</protein>
<dbReference type="Proteomes" id="UP000656077">
    <property type="component" value="Unassembled WGS sequence"/>
</dbReference>
<dbReference type="GO" id="GO:0004803">
    <property type="term" value="F:transposase activity"/>
    <property type="evidence" value="ECO:0007669"/>
    <property type="project" value="InterPro"/>
</dbReference>
<accession>A0A964RTA4</accession>
<dbReference type="InterPro" id="IPR012337">
    <property type="entry name" value="RNaseH-like_sf"/>
</dbReference>
<dbReference type="Gene3D" id="3.90.350.10">
    <property type="entry name" value="Transposase Inhibitor Protein From Tn5, Chain A, domain 1"/>
    <property type="match status" value="1"/>
</dbReference>
<evidence type="ECO:0000313" key="3">
    <source>
        <dbReference type="Proteomes" id="UP000656077"/>
    </source>
</evidence>
<reference evidence="2" key="1">
    <citation type="submission" date="2019-12" db="EMBL/GenBank/DDBJ databases">
        <title>Microbes associate with the intestines of laboratory mice.</title>
        <authorList>
            <person name="Navarre W."/>
            <person name="Wong E."/>
        </authorList>
    </citation>
    <scope>NUCLEOTIDE SEQUENCE</scope>
    <source>
        <strain evidence="2">NM79_F5</strain>
    </source>
</reference>
<dbReference type="AlphaFoldDB" id="A0A964RTA4"/>
<dbReference type="SUPFAM" id="SSF53098">
    <property type="entry name" value="Ribonuclease H-like"/>
    <property type="match status" value="1"/>
</dbReference>
<sequence>MINILGTEHKIITLFDRGYISIEMLISLHDTPIKYLFRLNSKIFKEEISLMKFIDIDLTTNRLTKISDSMLKAKGKQLGKIKVRIVKIKLSTGEDEYLLTNLYDSKEFFTEEIGQLYYKRWGIEKAFDVIKNKLNIENMSGTKRLIVEQDFYAQMLVFNMAKT</sequence>
<dbReference type="PANTHER" id="PTHR33258">
    <property type="entry name" value="TRANSPOSASE INSL FOR INSERTION SEQUENCE ELEMENT IS186A-RELATED"/>
    <property type="match status" value="1"/>
</dbReference>
<feature type="domain" description="Transposase IS4-like" evidence="1">
    <location>
        <begin position="9"/>
        <end position="160"/>
    </location>
</feature>
<evidence type="ECO:0000259" key="1">
    <source>
        <dbReference type="Pfam" id="PF01609"/>
    </source>
</evidence>
<dbReference type="GO" id="GO:0006313">
    <property type="term" value="P:DNA transposition"/>
    <property type="evidence" value="ECO:0007669"/>
    <property type="project" value="InterPro"/>
</dbReference>
<dbReference type="PANTHER" id="PTHR33258:SF1">
    <property type="entry name" value="TRANSPOSASE INSL FOR INSERTION SEQUENCE ELEMENT IS186A-RELATED"/>
    <property type="match status" value="1"/>
</dbReference>
<dbReference type="RefSeq" id="WP_160361780.1">
    <property type="nucleotide sequence ID" value="NZ_WSRQ01000133.1"/>
</dbReference>
<organism evidence="2 3">
    <name type="scientific">Clostridium chromiireducens</name>
    <dbReference type="NCBI Taxonomy" id="225345"/>
    <lineage>
        <taxon>Bacteria</taxon>
        <taxon>Bacillati</taxon>
        <taxon>Bacillota</taxon>
        <taxon>Clostridia</taxon>
        <taxon>Eubacteriales</taxon>
        <taxon>Clostridiaceae</taxon>
        <taxon>Clostridium</taxon>
    </lineage>
</organism>
<dbReference type="EMBL" id="WSRQ01000133">
    <property type="protein sequence ID" value="MVX67380.1"/>
    <property type="molecule type" value="Genomic_DNA"/>
</dbReference>
<evidence type="ECO:0000313" key="2">
    <source>
        <dbReference type="EMBL" id="MVX67380.1"/>
    </source>
</evidence>
<proteinExistence type="predicted"/>
<name>A0A964RTA4_9CLOT</name>
<gene>
    <name evidence="2" type="ORF">GKZ28_27595</name>
</gene>
<dbReference type="InterPro" id="IPR002559">
    <property type="entry name" value="Transposase_11"/>
</dbReference>
<dbReference type="Pfam" id="PF01609">
    <property type="entry name" value="DDE_Tnp_1"/>
    <property type="match status" value="1"/>
</dbReference>
<dbReference type="GO" id="GO:0003677">
    <property type="term" value="F:DNA binding"/>
    <property type="evidence" value="ECO:0007669"/>
    <property type="project" value="InterPro"/>
</dbReference>